<name>A0A9W6NMM1_9ACTN</name>
<reference evidence="1" key="2">
    <citation type="submission" date="2023-01" db="EMBL/GenBank/DDBJ databases">
        <authorList>
            <person name="Sun Q."/>
            <person name="Evtushenko L."/>
        </authorList>
    </citation>
    <scope>NUCLEOTIDE SEQUENCE</scope>
    <source>
        <strain evidence="1">VKM Ac-1321</strain>
    </source>
</reference>
<organism evidence="1 2">
    <name type="scientific">Dactylosporangium matsuzakiense</name>
    <dbReference type="NCBI Taxonomy" id="53360"/>
    <lineage>
        <taxon>Bacteria</taxon>
        <taxon>Bacillati</taxon>
        <taxon>Actinomycetota</taxon>
        <taxon>Actinomycetes</taxon>
        <taxon>Micromonosporales</taxon>
        <taxon>Micromonosporaceae</taxon>
        <taxon>Dactylosporangium</taxon>
    </lineage>
</organism>
<dbReference type="EMBL" id="BSFP01000023">
    <property type="protein sequence ID" value="GLL02323.1"/>
    <property type="molecule type" value="Genomic_DNA"/>
</dbReference>
<evidence type="ECO:0000313" key="2">
    <source>
        <dbReference type="Proteomes" id="UP001143480"/>
    </source>
</evidence>
<sequence length="343" mass="37480">MPFRSIHGAEFAVDTPADVAALVDMLGPAATNQRLRDALCDVFAYVAGVHLDWFLPHQERVVLELLDGFGVTFDTRCTLLHGAPDTCVEHLARRVRDRWSEDHLESLAAIGTAPALAAVADLVRGHDGKHELEDAGFWVPPAGPAQQRFSSHLLAVERRPVADLAELLAVDHPVGLPLDRVLREPAATPVEWHFLSLRAAALPGVPEWPAERMHLLGAGGWEVAGSVGEDGRWYDVISEHRAPAEEPWNGNDDPDSWGAVVLRPYDDTLVYSNSHIHSTPDVFGTVGGPPIGVYSNPSCRSCGRLMFHVATLTNQIREYADGFCSLYICEDCHVTACTAPNWN</sequence>
<gene>
    <name evidence="1" type="ORF">GCM10017581_040650</name>
</gene>
<dbReference type="Proteomes" id="UP001143480">
    <property type="component" value="Unassembled WGS sequence"/>
</dbReference>
<accession>A0A9W6NMM1</accession>
<comment type="caution">
    <text evidence="1">The sequence shown here is derived from an EMBL/GenBank/DDBJ whole genome shotgun (WGS) entry which is preliminary data.</text>
</comment>
<dbReference type="AlphaFoldDB" id="A0A9W6NMM1"/>
<dbReference type="RefSeq" id="WP_261959194.1">
    <property type="nucleotide sequence ID" value="NZ_BAAAXA010000001.1"/>
</dbReference>
<keyword evidence="2" id="KW-1185">Reference proteome</keyword>
<evidence type="ECO:0000313" key="1">
    <source>
        <dbReference type="EMBL" id="GLL02323.1"/>
    </source>
</evidence>
<protein>
    <submittedName>
        <fullName evidence="1">Uncharacterized protein</fullName>
    </submittedName>
</protein>
<reference evidence="1" key="1">
    <citation type="journal article" date="2014" name="Int. J. Syst. Evol. Microbiol.">
        <title>Complete genome sequence of Corynebacterium casei LMG S-19264T (=DSM 44701T), isolated from a smear-ripened cheese.</title>
        <authorList>
            <consortium name="US DOE Joint Genome Institute (JGI-PGF)"/>
            <person name="Walter F."/>
            <person name="Albersmeier A."/>
            <person name="Kalinowski J."/>
            <person name="Ruckert C."/>
        </authorList>
    </citation>
    <scope>NUCLEOTIDE SEQUENCE</scope>
    <source>
        <strain evidence="1">VKM Ac-1321</strain>
    </source>
</reference>
<proteinExistence type="predicted"/>